<organism evidence="5 6">
    <name type="scientific">Rhodanobacter geophilus</name>
    <dbReference type="NCBI Taxonomy" id="3162488"/>
    <lineage>
        <taxon>Bacteria</taxon>
        <taxon>Pseudomonadati</taxon>
        <taxon>Pseudomonadota</taxon>
        <taxon>Gammaproteobacteria</taxon>
        <taxon>Lysobacterales</taxon>
        <taxon>Rhodanobacteraceae</taxon>
        <taxon>Rhodanobacter</taxon>
    </lineage>
</organism>
<keyword evidence="1" id="KW-0805">Transcription regulation</keyword>
<dbReference type="RefSeq" id="WP_367845052.1">
    <property type="nucleotide sequence ID" value="NZ_JBFOHL010000009.1"/>
</dbReference>
<comment type="caution">
    <text evidence="5">The sequence shown here is derived from an EMBL/GenBank/DDBJ whole genome shotgun (WGS) entry which is preliminary data.</text>
</comment>
<dbReference type="Proteomes" id="UP001556170">
    <property type="component" value="Unassembled WGS sequence"/>
</dbReference>
<evidence type="ECO:0000256" key="2">
    <source>
        <dbReference type="ARBA" id="ARBA00023125"/>
    </source>
</evidence>
<dbReference type="InterPro" id="IPR002577">
    <property type="entry name" value="HTH_HxlR"/>
</dbReference>
<dbReference type="InterPro" id="IPR036390">
    <property type="entry name" value="WH_DNA-bd_sf"/>
</dbReference>
<evidence type="ECO:0000313" key="5">
    <source>
        <dbReference type="EMBL" id="MEW9624744.1"/>
    </source>
</evidence>
<keyword evidence="6" id="KW-1185">Reference proteome</keyword>
<evidence type="ECO:0000256" key="3">
    <source>
        <dbReference type="ARBA" id="ARBA00023163"/>
    </source>
</evidence>
<dbReference type="PANTHER" id="PTHR33204:SF18">
    <property type="entry name" value="TRANSCRIPTIONAL REGULATORY PROTEIN"/>
    <property type="match status" value="1"/>
</dbReference>
<dbReference type="Gene3D" id="1.10.10.10">
    <property type="entry name" value="Winged helix-like DNA-binding domain superfamily/Winged helix DNA-binding domain"/>
    <property type="match status" value="1"/>
</dbReference>
<keyword evidence="2" id="KW-0238">DNA-binding</keyword>
<sequence length="136" mass="15047">MGLPVRKSRIAPPPACPLTESLALLRGAWAPNVVWCLSGEPRRFGELRHDIPRISARVLSARLRELESRGLVSRRPLDTSPPSAEYALTELGRELLPAINALVRVGQKLVAEWGSLRHHSTSSDPSFTPSKRNVDR</sequence>
<evidence type="ECO:0000313" key="6">
    <source>
        <dbReference type="Proteomes" id="UP001556170"/>
    </source>
</evidence>
<dbReference type="InterPro" id="IPR036388">
    <property type="entry name" value="WH-like_DNA-bd_sf"/>
</dbReference>
<keyword evidence="3" id="KW-0804">Transcription</keyword>
<protein>
    <submittedName>
        <fullName evidence="5">Winged helix-turn-helix transcriptional regulator</fullName>
    </submittedName>
</protein>
<proteinExistence type="predicted"/>
<dbReference type="PROSITE" id="PS51118">
    <property type="entry name" value="HTH_HXLR"/>
    <property type="match status" value="1"/>
</dbReference>
<reference evidence="5 6" key="1">
    <citation type="submission" date="2024-06" db="EMBL/GenBank/DDBJ databases">
        <authorList>
            <person name="Woo H."/>
        </authorList>
    </citation>
    <scope>NUCLEOTIDE SEQUENCE [LARGE SCALE GENOMIC DNA]</scope>
    <source>
        <strain evidence="5 6">S2-g</strain>
    </source>
</reference>
<dbReference type="Pfam" id="PF01638">
    <property type="entry name" value="HxlR"/>
    <property type="match status" value="1"/>
</dbReference>
<name>A0ABV3QQH4_9GAMM</name>
<accession>A0ABV3QQH4</accession>
<dbReference type="SUPFAM" id="SSF46785">
    <property type="entry name" value="Winged helix' DNA-binding domain"/>
    <property type="match status" value="1"/>
</dbReference>
<dbReference type="PANTHER" id="PTHR33204">
    <property type="entry name" value="TRANSCRIPTIONAL REGULATOR, MARR FAMILY"/>
    <property type="match status" value="1"/>
</dbReference>
<evidence type="ECO:0000256" key="1">
    <source>
        <dbReference type="ARBA" id="ARBA00023015"/>
    </source>
</evidence>
<dbReference type="EMBL" id="JBFOHL010000009">
    <property type="protein sequence ID" value="MEW9624744.1"/>
    <property type="molecule type" value="Genomic_DNA"/>
</dbReference>
<gene>
    <name evidence="5" type="ORF">ABQJ56_10955</name>
</gene>
<evidence type="ECO:0000259" key="4">
    <source>
        <dbReference type="PROSITE" id="PS51118"/>
    </source>
</evidence>
<feature type="domain" description="HTH hxlR-type" evidence="4">
    <location>
        <begin position="16"/>
        <end position="114"/>
    </location>
</feature>